<dbReference type="Proteomes" id="UP000663193">
    <property type="component" value="Chromosome 17"/>
</dbReference>
<dbReference type="EMBL" id="CP069039">
    <property type="protein sequence ID" value="QRD04459.1"/>
    <property type="molecule type" value="Genomic_DNA"/>
</dbReference>
<proteinExistence type="predicted"/>
<dbReference type="VEuPathDB" id="FungiDB:JI435_421180"/>
<reference evidence="2" key="1">
    <citation type="journal article" date="2021" name="BMC Genomics">
        <title>Chromosome-level genome assembly and manually-curated proteome of model necrotroph Parastagonospora nodorum Sn15 reveals a genome-wide trove of candidate effector homologs, and redundancy of virulence-related functions within an accessory chromosome.</title>
        <authorList>
            <person name="Bertazzoni S."/>
            <person name="Jones D.A.B."/>
            <person name="Phan H.T."/>
            <person name="Tan K.-C."/>
            <person name="Hane J.K."/>
        </authorList>
    </citation>
    <scope>NUCLEOTIDE SEQUENCE [LARGE SCALE GENOMIC DNA]</scope>
    <source>
        <strain evidence="2">SN15 / ATCC MYA-4574 / FGSC 10173)</strain>
    </source>
</reference>
<sequence>MQDDMLIFIQSMIATVAENKRKEKKKIPLTAVRVYTKYQTNPSRMPTLSSTHVFLQPHRANSKDTTPYVV</sequence>
<accession>A0A7U2I793</accession>
<dbReference type="AlphaFoldDB" id="A0A7U2I793"/>
<gene>
    <name evidence="1" type="ORF">JI435_421180</name>
</gene>
<evidence type="ECO:0000313" key="1">
    <source>
        <dbReference type="EMBL" id="QRD04459.1"/>
    </source>
</evidence>
<protein>
    <submittedName>
        <fullName evidence="1">Uncharacterized protein</fullName>
    </submittedName>
</protein>
<organism evidence="1 2">
    <name type="scientific">Phaeosphaeria nodorum (strain SN15 / ATCC MYA-4574 / FGSC 10173)</name>
    <name type="common">Glume blotch fungus</name>
    <name type="synonym">Parastagonospora nodorum</name>
    <dbReference type="NCBI Taxonomy" id="321614"/>
    <lineage>
        <taxon>Eukaryota</taxon>
        <taxon>Fungi</taxon>
        <taxon>Dikarya</taxon>
        <taxon>Ascomycota</taxon>
        <taxon>Pezizomycotina</taxon>
        <taxon>Dothideomycetes</taxon>
        <taxon>Pleosporomycetidae</taxon>
        <taxon>Pleosporales</taxon>
        <taxon>Pleosporineae</taxon>
        <taxon>Phaeosphaeriaceae</taxon>
        <taxon>Parastagonospora</taxon>
    </lineage>
</organism>
<name>A0A7U2I793_PHANO</name>
<keyword evidence="2" id="KW-1185">Reference proteome</keyword>
<evidence type="ECO:0000313" key="2">
    <source>
        <dbReference type="Proteomes" id="UP000663193"/>
    </source>
</evidence>